<dbReference type="Proteomes" id="UP001222325">
    <property type="component" value="Unassembled WGS sequence"/>
</dbReference>
<feature type="region of interest" description="Disordered" evidence="1">
    <location>
        <begin position="311"/>
        <end position="330"/>
    </location>
</feature>
<dbReference type="Gene3D" id="3.80.10.10">
    <property type="entry name" value="Ribonuclease Inhibitor"/>
    <property type="match status" value="1"/>
</dbReference>
<evidence type="ECO:0000313" key="3">
    <source>
        <dbReference type="Proteomes" id="UP001222325"/>
    </source>
</evidence>
<organism evidence="2 3">
    <name type="scientific">Mycena belliarum</name>
    <dbReference type="NCBI Taxonomy" id="1033014"/>
    <lineage>
        <taxon>Eukaryota</taxon>
        <taxon>Fungi</taxon>
        <taxon>Dikarya</taxon>
        <taxon>Basidiomycota</taxon>
        <taxon>Agaricomycotina</taxon>
        <taxon>Agaricomycetes</taxon>
        <taxon>Agaricomycetidae</taxon>
        <taxon>Agaricales</taxon>
        <taxon>Marasmiineae</taxon>
        <taxon>Mycenaceae</taxon>
        <taxon>Mycena</taxon>
    </lineage>
</organism>
<protein>
    <submittedName>
        <fullName evidence="2">Uncharacterized protein</fullName>
    </submittedName>
</protein>
<gene>
    <name evidence="2" type="ORF">B0H15DRAFT_795937</name>
</gene>
<dbReference type="InterPro" id="IPR032675">
    <property type="entry name" value="LRR_dom_sf"/>
</dbReference>
<keyword evidence="3" id="KW-1185">Reference proteome</keyword>
<accession>A0AAD6UJJ8</accession>
<dbReference type="EMBL" id="JARJCN010000003">
    <property type="protein sequence ID" value="KAJ7102477.1"/>
    <property type="molecule type" value="Genomic_DNA"/>
</dbReference>
<dbReference type="SUPFAM" id="SSF52047">
    <property type="entry name" value="RNI-like"/>
    <property type="match status" value="1"/>
</dbReference>
<proteinExistence type="predicted"/>
<dbReference type="AlphaFoldDB" id="A0AAD6UJJ8"/>
<evidence type="ECO:0000313" key="2">
    <source>
        <dbReference type="EMBL" id="KAJ7102477.1"/>
    </source>
</evidence>
<name>A0AAD6UJJ8_9AGAR</name>
<evidence type="ECO:0000256" key="1">
    <source>
        <dbReference type="SAM" id="MobiDB-lite"/>
    </source>
</evidence>
<sequence>MSSSLCGHPDIDAHAVLEPRLPPDLERTIFEVAARSDPPTALRIMLVAQRARAWTEPLLYRTLTLCQSSWRLPSLLRALDAQPWRCAWVRALHIAPYIAQNAPCIARVVARCANLEEFVDRSYGRTPAGVLPRGLRRLCVALDTLDFPSPPPPFPALSFGPFPQLTHLHLLDSPTRWRALPLLLPSLPALTYLALHNYKSEIRAPNALLLGSMLSCCPRLRALVVFVPLHLGQEDNERETHRLVNDARFVILDEAYGLFARWELWDGEGSAPVPEALSYRAGKWDTDAWAPVVGFILFIFYLHAQATIGHSPEQESQNKTAQQAEAGGDE</sequence>
<comment type="caution">
    <text evidence="2">The sequence shown here is derived from an EMBL/GenBank/DDBJ whole genome shotgun (WGS) entry which is preliminary data.</text>
</comment>
<feature type="compositionally biased region" description="Polar residues" evidence="1">
    <location>
        <begin position="314"/>
        <end position="323"/>
    </location>
</feature>
<reference evidence="2" key="1">
    <citation type="submission" date="2023-03" db="EMBL/GenBank/DDBJ databases">
        <title>Massive genome expansion in bonnet fungi (Mycena s.s.) driven by repeated elements and novel gene families across ecological guilds.</title>
        <authorList>
            <consortium name="Lawrence Berkeley National Laboratory"/>
            <person name="Harder C.B."/>
            <person name="Miyauchi S."/>
            <person name="Viragh M."/>
            <person name="Kuo A."/>
            <person name="Thoen E."/>
            <person name="Andreopoulos B."/>
            <person name="Lu D."/>
            <person name="Skrede I."/>
            <person name="Drula E."/>
            <person name="Henrissat B."/>
            <person name="Morin E."/>
            <person name="Kohler A."/>
            <person name="Barry K."/>
            <person name="LaButti K."/>
            <person name="Morin E."/>
            <person name="Salamov A."/>
            <person name="Lipzen A."/>
            <person name="Mereny Z."/>
            <person name="Hegedus B."/>
            <person name="Baldrian P."/>
            <person name="Stursova M."/>
            <person name="Weitz H."/>
            <person name="Taylor A."/>
            <person name="Grigoriev I.V."/>
            <person name="Nagy L.G."/>
            <person name="Martin F."/>
            <person name="Kauserud H."/>
        </authorList>
    </citation>
    <scope>NUCLEOTIDE SEQUENCE</scope>
    <source>
        <strain evidence="2">CBHHK173m</strain>
    </source>
</reference>